<accession>A0ACB6Z8Q1</accession>
<evidence type="ECO:0000313" key="1">
    <source>
        <dbReference type="EMBL" id="KAF9645780.1"/>
    </source>
</evidence>
<dbReference type="EMBL" id="MU118078">
    <property type="protein sequence ID" value="KAF9645780.1"/>
    <property type="molecule type" value="Genomic_DNA"/>
</dbReference>
<name>A0ACB6Z8Q1_THEGA</name>
<proteinExistence type="predicted"/>
<reference evidence="1" key="1">
    <citation type="submission" date="2019-10" db="EMBL/GenBank/DDBJ databases">
        <authorList>
            <consortium name="DOE Joint Genome Institute"/>
            <person name="Kuo A."/>
            <person name="Miyauchi S."/>
            <person name="Kiss E."/>
            <person name="Drula E."/>
            <person name="Kohler A."/>
            <person name="Sanchez-Garcia M."/>
            <person name="Andreopoulos B."/>
            <person name="Barry K.W."/>
            <person name="Bonito G."/>
            <person name="Buee M."/>
            <person name="Carver A."/>
            <person name="Chen C."/>
            <person name="Cichocki N."/>
            <person name="Clum A."/>
            <person name="Culley D."/>
            <person name="Crous P.W."/>
            <person name="Fauchery L."/>
            <person name="Girlanda M."/>
            <person name="Hayes R."/>
            <person name="Keri Z."/>
            <person name="Labutti K."/>
            <person name="Lipzen A."/>
            <person name="Lombard V."/>
            <person name="Magnuson J."/>
            <person name="Maillard F."/>
            <person name="Morin E."/>
            <person name="Murat C."/>
            <person name="Nolan M."/>
            <person name="Ohm R."/>
            <person name="Pangilinan J."/>
            <person name="Pereira M."/>
            <person name="Perotto S."/>
            <person name="Peter M."/>
            <person name="Riley R."/>
            <person name="Sitrit Y."/>
            <person name="Stielow B."/>
            <person name="Szollosi G."/>
            <person name="Zifcakova L."/>
            <person name="Stursova M."/>
            <person name="Spatafora J.W."/>
            <person name="Tedersoo L."/>
            <person name="Vaario L.-M."/>
            <person name="Yamada A."/>
            <person name="Yan M."/>
            <person name="Wang P."/>
            <person name="Xu J."/>
            <person name="Bruns T."/>
            <person name="Baldrian P."/>
            <person name="Vilgalys R."/>
            <person name="Henrissat B."/>
            <person name="Grigoriev I.V."/>
            <person name="Hibbett D."/>
            <person name="Nagy L.G."/>
            <person name="Martin F.M."/>
        </authorList>
    </citation>
    <scope>NUCLEOTIDE SEQUENCE</scope>
    <source>
        <strain evidence="1">P2</strain>
    </source>
</reference>
<sequence>MTTSPLPALESPRFRESGLCELPNAASVYEKILQAEAQAVQDGANENVVLARVIGHLFLELHARRDILGDRPYETIIDEVMSPSTDHGDGGNVVFGVGRWYRNVLICGFRTPRKPYTPPSSHPSRLSYDNLEDMIKDTLEVSGRDYRTAKKKALARDGFRCMITGFFDKTSLKYSAELRQLEEPLGGMPIIVKTSHILSESTTQGVGLNTKGSIANKADHAAGVLAILSQFGLGHLSDALAAVGGVHEVWNLLSLESDLHSDFDSLDLWFESTGEPNRYEICFFNVKIGQSIRAISNRTETSGPGASMVVDFSSNRDNAPPPDPQLLALHATCARVAHMSGAAEFLDEIERKAEETNVLAFDGSSARLLSDLMSPYVIIHGVA</sequence>
<protein>
    <submittedName>
        <fullName evidence="1">Uncharacterized protein</fullName>
    </submittedName>
</protein>
<reference evidence="1" key="2">
    <citation type="journal article" date="2020" name="Nat. Commun.">
        <title>Large-scale genome sequencing of mycorrhizal fungi provides insights into the early evolution of symbiotic traits.</title>
        <authorList>
            <person name="Miyauchi S."/>
            <person name="Kiss E."/>
            <person name="Kuo A."/>
            <person name="Drula E."/>
            <person name="Kohler A."/>
            <person name="Sanchez-Garcia M."/>
            <person name="Morin E."/>
            <person name="Andreopoulos B."/>
            <person name="Barry K.W."/>
            <person name="Bonito G."/>
            <person name="Buee M."/>
            <person name="Carver A."/>
            <person name="Chen C."/>
            <person name="Cichocki N."/>
            <person name="Clum A."/>
            <person name="Culley D."/>
            <person name="Crous P.W."/>
            <person name="Fauchery L."/>
            <person name="Girlanda M."/>
            <person name="Hayes R.D."/>
            <person name="Keri Z."/>
            <person name="LaButti K."/>
            <person name="Lipzen A."/>
            <person name="Lombard V."/>
            <person name="Magnuson J."/>
            <person name="Maillard F."/>
            <person name="Murat C."/>
            <person name="Nolan M."/>
            <person name="Ohm R.A."/>
            <person name="Pangilinan J."/>
            <person name="Pereira M.F."/>
            <person name="Perotto S."/>
            <person name="Peter M."/>
            <person name="Pfister S."/>
            <person name="Riley R."/>
            <person name="Sitrit Y."/>
            <person name="Stielow J.B."/>
            <person name="Szollosi G."/>
            <person name="Zifcakova L."/>
            <person name="Stursova M."/>
            <person name="Spatafora J.W."/>
            <person name="Tedersoo L."/>
            <person name="Vaario L.M."/>
            <person name="Yamada A."/>
            <person name="Yan M."/>
            <person name="Wang P."/>
            <person name="Xu J."/>
            <person name="Bruns T."/>
            <person name="Baldrian P."/>
            <person name="Vilgalys R."/>
            <person name="Dunand C."/>
            <person name="Henrissat B."/>
            <person name="Grigoriev I.V."/>
            <person name="Hibbett D."/>
            <person name="Nagy L.G."/>
            <person name="Martin F.M."/>
        </authorList>
    </citation>
    <scope>NUCLEOTIDE SEQUENCE</scope>
    <source>
        <strain evidence="1">P2</strain>
    </source>
</reference>
<dbReference type="Proteomes" id="UP000886501">
    <property type="component" value="Unassembled WGS sequence"/>
</dbReference>
<evidence type="ECO:0000313" key="2">
    <source>
        <dbReference type="Proteomes" id="UP000886501"/>
    </source>
</evidence>
<gene>
    <name evidence="1" type="ORF">BDM02DRAFT_3119694</name>
</gene>
<organism evidence="1 2">
    <name type="scientific">Thelephora ganbajun</name>
    <name type="common">Ganba fungus</name>
    <dbReference type="NCBI Taxonomy" id="370292"/>
    <lineage>
        <taxon>Eukaryota</taxon>
        <taxon>Fungi</taxon>
        <taxon>Dikarya</taxon>
        <taxon>Basidiomycota</taxon>
        <taxon>Agaricomycotina</taxon>
        <taxon>Agaricomycetes</taxon>
        <taxon>Thelephorales</taxon>
        <taxon>Thelephoraceae</taxon>
        <taxon>Thelephora</taxon>
    </lineage>
</organism>
<comment type="caution">
    <text evidence="1">The sequence shown here is derived from an EMBL/GenBank/DDBJ whole genome shotgun (WGS) entry which is preliminary data.</text>
</comment>
<keyword evidence="2" id="KW-1185">Reference proteome</keyword>